<organism evidence="2 3">
    <name type="scientific">Paenirhodobacter populi</name>
    <dbReference type="NCBI Taxonomy" id="2306993"/>
    <lineage>
        <taxon>Bacteria</taxon>
        <taxon>Pseudomonadati</taxon>
        <taxon>Pseudomonadota</taxon>
        <taxon>Alphaproteobacteria</taxon>
        <taxon>Rhodobacterales</taxon>
        <taxon>Rhodobacter group</taxon>
        <taxon>Paenirhodobacter</taxon>
    </lineage>
</organism>
<dbReference type="GO" id="GO:0008408">
    <property type="term" value="F:3'-5' exonuclease activity"/>
    <property type="evidence" value="ECO:0007669"/>
    <property type="project" value="InterPro"/>
</dbReference>
<dbReference type="GO" id="GO:0003677">
    <property type="term" value="F:DNA binding"/>
    <property type="evidence" value="ECO:0007669"/>
    <property type="project" value="InterPro"/>
</dbReference>
<dbReference type="InterPro" id="IPR022634">
    <property type="entry name" value="DNA_polIII_beta_N"/>
</dbReference>
<dbReference type="EMBL" id="SAUZ01000052">
    <property type="protein sequence ID" value="RWR16127.1"/>
    <property type="molecule type" value="Genomic_DNA"/>
</dbReference>
<evidence type="ECO:0000259" key="1">
    <source>
        <dbReference type="Pfam" id="PF00712"/>
    </source>
</evidence>
<dbReference type="Pfam" id="PF00712">
    <property type="entry name" value="DNA_pol3_beta"/>
    <property type="match status" value="1"/>
</dbReference>
<dbReference type="GO" id="GO:0003887">
    <property type="term" value="F:DNA-directed DNA polymerase activity"/>
    <property type="evidence" value="ECO:0007669"/>
    <property type="project" value="InterPro"/>
</dbReference>
<proteinExistence type="predicted"/>
<evidence type="ECO:0000313" key="3">
    <source>
        <dbReference type="Proteomes" id="UP000284476"/>
    </source>
</evidence>
<reference evidence="2 3" key="1">
    <citation type="submission" date="2019-01" db="EMBL/GenBank/DDBJ databases">
        <title>Sinorhodobacter populi sp. nov. isolated from the symptomatic bark tissue of Populus euramericana canker.</title>
        <authorList>
            <person name="Xu G."/>
        </authorList>
    </citation>
    <scope>NUCLEOTIDE SEQUENCE [LARGE SCALE GENOMIC DNA]</scope>
    <source>
        <strain evidence="2 3">SK2B-1</strain>
    </source>
</reference>
<dbReference type="AlphaFoldDB" id="A0A443J6E7"/>
<protein>
    <recommendedName>
        <fullName evidence="1">DNA polymerase III beta sliding clamp N-terminal domain-containing protein</fullName>
    </recommendedName>
</protein>
<dbReference type="Gene3D" id="3.10.150.10">
    <property type="entry name" value="DNA Polymerase III, subunit A, domain 2"/>
    <property type="match status" value="1"/>
</dbReference>
<dbReference type="Proteomes" id="UP000284476">
    <property type="component" value="Unassembled WGS sequence"/>
</dbReference>
<sequence length="136" mass="14360">MGCGGGRNKPSRSRRCTLARRAQKDGGRIMTMHQPITGTASAIRLSATIELAEFRRAARIASSVIERRNTIPVLGYAHLGVSKGIVTLRATDLDSYFTTLVEANTSGEGAVLISGRMLSAFAAAATGPVTIEVQKA</sequence>
<dbReference type="GO" id="GO:0006260">
    <property type="term" value="P:DNA replication"/>
    <property type="evidence" value="ECO:0007669"/>
    <property type="project" value="InterPro"/>
</dbReference>
<comment type="caution">
    <text evidence="2">The sequence shown here is derived from an EMBL/GenBank/DDBJ whole genome shotgun (WGS) entry which is preliminary data.</text>
</comment>
<dbReference type="SUPFAM" id="SSF55979">
    <property type="entry name" value="DNA clamp"/>
    <property type="match status" value="1"/>
</dbReference>
<gene>
    <name evidence="2" type="ORF">D2T30_22315</name>
</gene>
<name>A0A443J6E7_9RHOB</name>
<feature type="non-terminal residue" evidence="2">
    <location>
        <position position="136"/>
    </location>
</feature>
<feature type="domain" description="DNA polymerase III beta sliding clamp N-terminal" evidence="1">
    <location>
        <begin position="48"/>
        <end position="120"/>
    </location>
</feature>
<dbReference type="GO" id="GO:0009360">
    <property type="term" value="C:DNA polymerase III complex"/>
    <property type="evidence" value="ECO:0007669"/>
    <property type="project" value="InterPro"/>
</dbReference>
<dbReference type="InterPro" id="IPR046938">
    <property type="entry name" value="DNA_clamp_sf"/>
</dbReference>
<accession>A0A443J6E7</accession>
<reference evidence="2 3" key="2">
    <citation type="submission" date="2019-01" db="EMBL/GenBank/DDBJ databases">
        <authorList>
            <person name="Li Y."/>
        </authorList>
    </citation>
    <scope>NUCLEOTIDE SEQUENCE [LARGE SCALE GENOMIC DNA]</scope>
    <source>
        <strain evidence="2 3">SK2B-1</strain>
    </source>
</reference>
<evidence type="ECO:0000313" key="2">
    <source>
        <dbReference type="EMBL" id="RWR16127.1"/>
    </source>
</evidence>